<reference evidence="1 2" key="1">
    <citation type="submission" date="2020-08" db="EMBL/GenBank/DDBJ databases">
        <title>Genome sequence of Sphingomonas lutea KCTC 23642T.</title>
        <authorList>
            <person name="Hyun D.-W."/>
            <person name="Bae J.-W."/>
        </authorList>
    </citation>
    <scope>NUCLEOTIDE SEQUENCE [LARGE SCALE GENOMIC DNA]</scope>
    <source>
        <strain evidence="1 2">KCTC 23642</strain>
    </source>
</reference>
<dbReference type="RefSeq" id="WP_187537183.1">
    <property type="nucleotide sequence ID" value="NZ_CP071573.1"/>
</dbReference>
<gene>
    <name evidence="1" type="ORF">H9L13_07670</name>
</gene>
<dbReference type="InterPro" id="IPR008949">
    <property type="entry name" value="Isoprenoid_synthase_dom_sf"/>
</dbReference>
<dbReference type="SUPFAM" id="SSF48576">
    <property type="entry name" value="Terpenoid synthases"/>
    <property type="match status" value="1"/>
</dbReference>
<dbReference type="AlphaFoldDB" id="A0A7G9SFG6"/>
<evidence type="ECO:0000313" key="1">
    <source>
        <dbReference type="EMBL" id="QNN66591.1"/>
    </source>
</evidence>
<accession>A0A7G9SFG6</accession>
<name>A0A7G9SFG6_9SPHN</name>
<proteinExistence type="predicted"/>
<dbReference type="KEGG" id="slut:H9L13_07670"/>
<evidence type="ECO:0000313" key="2">
    <source>
        <dbReference type="Proteomes" id="UP000515971"/>
    </source>
</evidence>
<keyword evidence="2" id="KW-1185">Reference proteome</keyword>
<evidence type="ECO:0008006" key="3">
    <source>
        <dbReference type="Google" id="ProtNLM"/>
    </source>
</evidence>
<organism evidence="1 2">
    <name type="scientific">Sphingomonas lutea</name>
    <dbReference type="NCBI Taxonomy" id="1045317"/>
    <lineage>
        <taxon>Bacteria</taxon>
        <taxon>Pseudomonadati</taxon>
        <taxon>Pseudomonadota</taxon>
        <taxon>Alphaproteobacteria</taxon>
        <taxon>Sphingomonadales</taxon>
        <taxon>Sphingomonadaceae</taxon>
        <taxon>Sphingomonas</taxon>
    </lineage>
</organism>
<dbReference type="Proteomes" id="UP000515971">
    <property type="component" value="Chromosome"/>
</dbReference>
<dbReference type="EMBL" id="CP060718">
    <property type="protein sequence ID" value="QNN66591.1"/>
    <property type="molecule type" value="Genomic_DNA"/>
</dbReference>
<sequence>MGLSPDKRLAFAYVPARHRGPIEAVFAIDGAMGDVLRSTSDPMLGRIRLAWWRERLEDLDQGKATPGEPRLEAVAHALIPRGVRGHDLAALEDGWLRLLDDFPWDAGTAEAIWFRGRLLFALGAQMLGRTNDEIEGAGGLWALVDAARHCSDAPSRDMLVSQARTFARGLGGVRFPVALRPLSMLAALAARDCRAPGHFEREGTARRAAALLRHRVTGRIPRA</sequence>
<protein>
    <recommendedName>
        <fullName evidence="3">Squalene/phytoene synthase family protein</fullName>
    </recommendedName>
</protein>